<evidence type="ECO:0000256" key="4">
    <source>
        <dbReference type="ARBA" id="ARBA00022884"/>
    </source>
</evidence>
<dbReference type="GeneID" id="39332950"/>
<comment type="function">
    <text evidence="8 10">This protein binds specifically to 23S rRNA.</text>
</comment>
<dbReference type="SUPFAM" id="SSF54843">
    <property type="entry name" value="Ribosomal protein L22"/>
    <property type="match status" value="1"/>
</dbReference>
<gene>
    <name evidence="8 12" type="primary">rpl22</name>
</gene>
<dbReference type="PANTHER" id="PTHR13501:SF10">
    <property type="entry name" value="LARGE RIBOSOMAL SUBUNIT PROTEIN UL22M"/>
    <property type="match status" value="1"/>
</dbReference>
<dbReference type="GO" id="GO:0009507">
    <property type="term" value="C:chloroplast"/>
    <property type="evidence" value="ECO:0007669"/>
    <property type="project" value="UniProtKB-SubCell"/>
</dbReference>
<evidence type="ECO:0000256" key="2">
    <source>
        <dbReference type="ARBA" id="ARBA00022640"/>
    </source>
</evidence>
<evidence type="ECO:0000256" key="6">
    <source>
        <dbReference type="ARBA" id="ARBA00023274"/>
    </source>
</evidence>
<accession>A0A410SNC0</accession>
<dbReference type="GO" id="GO:0019843">
    <property type="term" value="F:rRNA binding"/>
    <property type="evidence" value="ECO:0007669"/>
    <property type="project" value="UniProtKB-UniRule"/>
</dbReference>
<dbReference type="NCBIfam" id="TIGR01044">
    <property type="entry name" value="rplV_bact"/>
    <property type="match status" value="1"/>
</dbReference>
<evidence type="ECO:0000256" key="10">
    <source>
        <dbReference type="RuleBase" id="RU004009"/>
    </source>
</evidence>
<dbReference type="InterPro" id="IPR047867">
    <property type="entry name" value="Ribosomal_uL22_bac/org-type"/>
</dbReference>
<comment type="subcellular location">
    <subcellularLocation>
        <location evidence="8 10">Plastid</location>
        <location evidence="8 10">Chloroplast</location>
    </subcellularLocation>
</comment>
<keyword evidence="5 8" id="KW-0689">Ribosomal protein</keyword>
<keyword evidence="3 8" id="KW-0699">rRNA-binding</keyword>
<protein>
    <recommendedName>
        <fullName evidence="7 8">Large ribosomal subunit protein uL22c</fullName>
    </recommendedName>
</protein>
<comment type="function">
    <text evidence="8 10">The globular domain of the protein is located near the polypeptide exit tunnel on the outside of the subunit, while an extended beta-hairpin is found that lines the wall of the exit tunnel in the center of the 70S ribosome.</text>
</comment>
<keyword evidence="12" id="KW-0150">Chloroplast</keyword>
<dbReference type="Pfam" id="PF00237">
    <property type="entry name" value="Ribosomal_L22"/>
    <property type="match status" value="1"/>
</dbReference>
<dbReference type="CDD" id="cd00336">
    <property type="entry name" value="Ribosomal_L22"/>
    <property type="match status" value="1"/>
</dbReference>
<evidence type="ECO:0000256" key="9">
    <source>
        <dbReference type="RuleBase" id="RU004005"/>
    </source>
</evidence>
<evidence type="ECO:0000256" key="8">
    <source>
        <dbReference type="HAMAP-Rule" id="MF_01331"/>
    </source>
</evidence>
<comment type="similarity">
    <text evidence="1 8 9">Belongs to the universal ribosomal protein uL22 family.</text>
</comment>
<evidence type="ECO:0000256" key="5">
    <source>
        <dbReference type="ARBA" id="ARBA00022980"/>
    </source>
</evidence>
<keyword evidence="2 12" id="KW-0934">Plastid</keyword>
<geneLocation type="chloroplast" evidence="12"/>
<evidence type="ECO:0000256" key="7">
    <source>
        <dbReference type="ARBA" id="ARBA00035285"/>
    </source>
</evidence>
<evidence type="ECO:0000256" key="3">
    <source>
        <dbReference type="ARBA" id="ARBA00022730"/>
    </source>
</evidence>
<sequence length="152" mass="17062">MRETCHSLGRMESMGNNSPGPEIRALARNIRMSAHKARRVINQIRGRSYGQALMILELMPYGACYPISQLIHSAAANANHNMGLNKANLLVGRVEVNEGAVLKRIQPRAQGRGYPIQKPTCHITIVSEEISRSNDPIMSIESRKKGYVWRRK</sequence>
<dbReference type="GO" id="GO:0006412">
    <property type="term" value="P:translation"/>
    <property type="evidence" value="ECO:0007669"/>
    <property type="project" value="UniProtKB-UniRule"/>
</dbReference>
<name>A0A410SNC0_PINPU</name>
<reference evidence="12" key="1">
    <citation type="journal article" date="2019" name="Mitochondrial DNA Part B Resour">
        <title>Characterization of the complete chloroplast genome sequence of Pinus pumila (Pinaceae).</title>
        <authorList>
            <person name="Zeb U."/>
            <person name="Wang R."/>
            <person name="Dong P."/>
            <person name="Wang N."/>
            <person name="Zhang T."/>
            <person name="Lin C."/>
            <person name="Wang X."/>
        </authorList>
    </citation>
    <scope>NUCLEOTIDE SEQUENCE</scope>
</reference>
<dbReference type="EMBL" id="MH046871">
    <property type="protein sequence ID" value="QAT97669.1"/>
    <property type="molecule type" value="Genomic_DNA"/>
</dbReference>
<evidence type="ECO:0000313" key="12">
    <source>
        <dbReference type="EMBL" id="QAT97669.1"/>
    </source>
</evidence>
<keyword evidence="6 8" id="KW-0687">Ribonucleoprotein</keyword>
<dbReference type="InterPro" id="IPR001063">
    <property type="entry name" value="Ribosomal_uL22"/>
</dbReference>
<dbReference type="GO" id="GO:0003735">
    <property type="term" value="F:structural constituent of ribosome"/>
    <property type="evidence" value="ECO:0007669"/>
    <property type="project" value="InterPro"/>
</dbReference>
<dbReference type="RefSeq" id="YP_009561771.1">
    <property type="nucleotide sequence ID" value="NC_041108.1"/>
</dbReference>
<evidence type="ECO:0000256" key="1">
    <source>
        <dbReference type="ARBA" id="ARBA00009451"/>
    </source>
</evidence>
<dbReference type="InterPro" id="IPR036394">
    <property type="entry name" value="Ribosomal_uL22_sf"/>
</dbReference>
<dbReference type="InterPro" id="IPR005727">
    <property type="entry name" value="Ribosomal_uL22_bac/chlpt-type"/>
</dbReference>
<dbReference type="AlphaFoldDB" id="A0A410SNC0"/>
<dbReference type="HAMAP" id="MF_01331_B">
    <property type="entry name" value="Ribosomal_uL22_B"/>
    <property type="match status" value="1"/>
</dbReference>
<comment type="subunit">
    <text evidence="8">Part of the 50S ribosomal subunit.</text>
</comment>
<evidence type="ECO:0000256" key="11">
    <source>
        <dbReference type="SAM" id="MobiDB-lite"/>
    </source>
</evidence>
<keyword evidence="4 8" id="KW-0694">RNA-binding</keyword>
<dbReference type="PANTHER" id="PTHR13501">
    <property type="entry name" value="CHLOROPLAST 50S RIBOSOMAL PROTEIN L22-RELATED"/>
    <property type="match status" value="1"/>
</dbReference>
<feature type="region of interest" description="Disordered" evidence="11">
    <location>
        <begin position="1"/>
        <end position="21"/>
    </location>
</feature>
<organism evidence="12">
    <name type="scientific">Pinus pumila</name>
    <name type="common">Dwarf Siberian pine</name>
    <name type="synonym">Pinus cembra var. pumila</name>
    <dbReference type="NCBI Taxonomy" id="71649"/>
    <lineage>
        <taxon>Eukaryota</taxon>
        <taxon>Viridiplantae</taxon>
        <taxon>Streptophyta</taxon>
        <taxon>Embryophyta</taxon>
        <taxon>Tracheophyta</taxon>
        <taxon>Spermatophyta</taxon>
        <taxon>Pinopsida</taxon>
        <taxon>Pinidae</taxon>
        <taxon>Conifers I</taxon>
        <taxon>Pinales</taxon>
        <taxon>Pinaceae</taxon>
        <taxon>Pinus</taxon>
        <taxon>Pinus subgen. Strobus</taxon>
    </lineage>
</organism>
<dbReference type="Gene3D" id="3.90.470.10">
    <property type="entry name" value="Ribosomal protein L22/L17"/>
    <property type="match status" value="1"/>
</dbReference>
<proteinExistence type="inferred from homology"/>
<dbReference type="GO" id="GO:0015934">
    <property type="term" value="C:large ribosomal subunit"/>
    <property type="evidence" value="ECO:0007669"/>
    <property type="project" value="InterPro"/>
</dbReference>